<gene>
    <name evidence="2" type="ORF">SLEP1_g34697</name>
</gene>
<dbReference type="EMBL" id="BPVZ01000068">
    <property type="protein sequence ID" value="GKV25229.1"/>
    <property type="molecule type" value="Genomic_DNA"/>
</dbReference>
<dbReference type="Pfam" id="PF21529">
    <property type="entry name" value="GLV1-2"/>
    <property type="match status" value="1"/>
</dbReference>
<reference evidence="2 3" key="1">
    <citation type="journal article" date="2021" name="Commun. Biol.">
        <title>The genome of Shorea leprosula (Dipterocarpaceae) highlights the ecological relevance of drought in aseasonal tropical rainforests.</title>
        <authorList>
            <person name="Ng K.K.S."/>
            <person name="Kobayashi M.J."/>
            <person name="Fawcett J.A."/>
            <person name="Hatakeyama M."/>
            <person name="Paape T."/>
            <person name="Ng C.H."/>
            <person name="Ang C.C."/>
            <person name="Tnah L.H."/>
            <person name="Lee C.T."/>
            <person name="Nishiyama T."/>
            <person name="Sese J."/>
            <person name="O'Brien M.J."/>
            <person name="Copetti D."/>
            <person name="Mohd Noor M.I."/>
            <person name="Ong R.C."/>
            <person name="Putra M."/>
            <person name="Sireger I.Z."/>
            <person name="Indrioko S."/>
            <person name="Kosugi Y."/>
            <person name="Izuno A."/>
            <person name="Isagi Y."/>
            <person name="Lee S.L."/>
            <person name="Shimizu K.K."/>
        </authorList>
    </citation>
    <scope>NUCLEOTIDE SEQUENCE [LARGE SCALE GENOMIC DNA]</scope>
    <source>
        <strain evidence="2">214</strain>
    </source>
</reference>
<accession>A0AAV5KL40</accession>
<name>A0AAV5KL40_9ROSI</name>
<evidence type="ECO:0000313" key="2">
    <source>
        <dbReference type="EMBL" id="GKV25229.1"/>
    </source>
</evidence>
<evidence type="ECO:0000256" key="1">
    <source>
        <dbReference type="SAM" id="SignalP"/>
    </source>
</evidence>
<protein>
    <submittedName>
        <fullName evidence="2">Uncharacterized protein</fullName>
    </submittedName>
</protein>
<dbReference type="InterPro" id="IPR049306">
    <property type="entry name" value="GLV1-2"/>
</dbReference>
<dbReference type="Proteomes" id="UP001054252">
    <property type="component" value="Unassembled WGS sequence"/>
</dbReference>
<organism evidence="2 3">
    <name type="scientific">Rubroshorea leprosula</name>
    <dbReference type="NCBI Taxonomy" id="152421"/>
    <lineage>
        <taxon>Eukaryota</taxon>
        <taxon>Viridiplantae</taxon>
        <taxon>Streptophyta</taxon>
        <taxon>Embryophyta</taxon>
        <taxon>Tracheophyta</taxon>
        <taxon>Spermatophyta</taxon>
        <taxon>Magnoliopsida</taxon>
        <taxon>eudicotyledons</taxon>
        <taxon>Gunneridae</taxon>
        <taxon>Pentapetalae</taxon>
        <taxon>rosids</taxon>
        <taxon>malvids</taxon>
        <taxon>Malvales</taxon>
        <taxon>Dipterocarpaceae</taxon>
        <taxon>Rubroshorea</taxon>
    </lineage>
</organism>
<feature type="chain" id="PRO_5043663528" evidence="1">
    <location>
        <begin position="27"/>
        <end position="76"/>
    </location>
</feature>
<evidence type="ECO:0000313" key="3">
    <source>
        <dbReference type="Proteomes" id="UP001054252"/>
    </source>
</evidence>
<sequence>MARVPHKRLLFVAFLLFCFFSISARARSLPMARNEVGAQKSHDDVSTKNDEVESSIAAEFMSMDYTPAKKKPPIHN</sequence>
<keyword evidence="3" id="KW-1185">Reference proteome</keyword>
<feature type="signal peptide" evidence="1">
    <location>
        <begin position="1"/>
        <end position="26"/>
    </location>
</feature>
<proteinExistence type="predicted"/>
<keyword evidence="1" id="KW-0732">Signal</keyword>
<dbReference type="AlphaFoldDB" id="A0AAV5KL40"/>
<comment type="caution">
    <text evidence="2">The sequence shown here is derived from an EMBL/GenBank/DDBJ whole genome shotgun (WGS) entry which is preliminary data.</text>
</comment>